<evidence type="ECO:0000256" key="5">
    <source>
        <dbReference type="ARBA" id="ARBA00023080"/>
    </source>
</evidence>
<dbReference type="GO" id="GO:0046081">
    <property type="term" value="P:dUTP catabolic process"/>
    <property type="evidence" value="ECO:0007669"/>
    <property type="project" value="InterPro"/>
</dbReference>
<dbReference type="PANTHER" id="PTHR11241">
    <property type="entry name" value="DEOXYURIDINE 5'-TRIPHOSPHATE NUCLEOTIDOHYDROLASE"/>
    <property type="match status" value="1"/>
</dbReference>
<keyword evidence="4 7" id="KW-0460">Magnesium</keyword>
<dbReference type="STRING" id="91360.SAMN05660330_00202"/>
<evidence type="ECO:0000313" key="9">
    <source>
        <dbReference type="EMBL" id="SDO40396.1"/>
    </source>
</evidence>
<evidence type="ECO:0000256" key="3">
    <source>
        <dbReference type="ARBA" id="ARBA00022801"/>
    </source>
</evidence>
<feature type="binding site" evidence="7">
    <location>
        <begin position="104"/>
        <end position="106"/>
    </location>
    <ligand>
        <name>substrate</name>
    </ligand>
</feature>
<evidence type="ECO:0000259" key="8">
    <source>
        <dbReference type="Pfam" id="PF00692"/>
    </source>
</evidence>
<dbReference type="EC" id="3.6.1.23" evidence="7"/>
<dbReference type="Proteomes" id="UP000199073">
    <property type="component" value="Unassembled WGS sequence"/>
</dbReference>
<reference evidence="9 10" key="1">
    <citation type="submission" date="2016-10" db="EMBL/GenBank/DDBJ databases">
        <authorList>
            <person name="de Groot N.N."/>
        </authorList>
    </citation>
    <scope>NUCLEOTIDE SEQUENCE [LARGE SCALE GENOMIC DNA]</scope>
    <source>
        <strain evidence="9 10">DSM 12130</strain>
    </source>
</reference>
<dbReference type="CDD" id="cd07557">
    <property type="entry name" value="trimeric_dUTPase"/>
    <property type="match status" value="1"/>
</dbReference>
<evidence type="ECO:0000256" key="2">
    <source>
        <dbReference type="ARBA" id="ARBA00022723"/>
    </source>
</evidence>
<dbReference type="NCBIfam" id="NF001862">
    <property type="entry name" value="PRK00601.1"/>
    <property type="match status" value="1"/>
</dbReference>
<dbReference type="FunFam" id="2.70.40.10:FF:000002">
    <property type="entry name" value="dUTP diphosphatase"/>
    <property type="match status" value="1"/>
</dbReference>
<comment type="cofactor">
    <cofactor evidence="7">
        <name>Mg(2+)</name>
        <dbReference type="ChEBI" id="CHEBI:18420"/>
    </cofactor>
</comment>
<keyword evidence="10" id="KW-1185">Reference proteome</keyword>
<dbReference type="AlphaFoldDB" id="A0A1H0J9K5"/>
<dbReference type="HAMAP" id="MF_00116">
    <property type="entry name" value="dUTPase_bact"/>
    <property type="match status" value="1"/>
</dbReference>
<dbReference type="GO" id="GO:0000287">
    <property type="term" value="F:magnesium ion binding"/>
    <property type="evidence" value="ECO:0007669"/>
    <property type="project" value="UniProtKB-UniRule"/>
</dbReference>
<keyword evidence="2 7" id="KW-0479">Metal-binding</keyword>
<evidence type="ECO:0000256" key="4">
    <source>
        <dbReference type="ARBA" id="ARBA00022842"/>
    </source>
</evidence>
<name>A0A1H0J9K5_9BACT</name>
<dbReference type="EMBL" id="FNJI01000001">
    <property type="protein sequence ID" value="SDO40396.1"/>
    <property type="molecule type" value="Genomic_DNA"/>
</dbReference>
<dbReference type="GO" id="GO:0004170">
    <property type="term" value="F:dUTP diphosphatase activity"/>
    <property type="evidence" value="ECO:0007669"/>
    <property type="project" value="UniProtKB-UniRule"/>
</dbReference>
<proteinExistence type="inferred from homology"/>
<dbReference type="InterPro" id="IPR036157">
    <property type="entry name" value="dUTPase-like_sf"/>
</dbReference>
<organism evidence="9 10">
    <name type="scientific">Desulforhopalus singaporensis</name>
    <dbReference type="NCBI Taxonomy" id="91360"/>
    <lineage>
        <taxon>Bacteria</taxon>
        <taxon>Pseudomonadati</taxon>
        <taxon>Thermodesulfobacteriota</taxon>
        <taxon>Desulfobulbia</taxon>
        <taxon>Desulfobulbales</taxon>
        <taxon>Desulfocapsaceae</taxon>
        <taxon>Desulforhopalus</taxon>
    </lineage>
</organism>
<comment type="catalytic activity">
    <reaction evidence="6 7">
        <text>dUTP + H2O = dUMP + diphosphate + H(+)</text>
        <dbReference type="Rhea" id="RHEA:10248"/>
        <dbReference type="ChEBI" id="CHEBI:15377"/>
        <dbReference type="ChEBI" id="CHEBI:15378"/>
        <dbReference type="ChEBI" id="CHEBI:33019"/>
        <dbReference type="ChEBI" id="CHEBI:61555"/>
        <dbReference type="ChEBI" id="CHEBI:246422"/>
        <dbReference type="EC" id="3.6.1.23"/>
    </reaction>
</comment>
<dbReference type="InterPro" id="IPR029054">
    <property type="entry name" value="dUTPase-like"/>
</dbReference>
<dbReference type="PANTHER" id="PTHR11241:SF0">
    <property type="entry name" value="DEOXYURIDINE 5'-TRIPHOSPHATE NUCLEOTIDOHYDROLASE"/>
    <property type="match status" value="1"/>
</dbReference>
<keyword evidence="5 7" id="KW-0546">Nucleotide metabolism</keyword>
<keyword evidence="3 7" id="KW-0378">Hydrolase</keyword>
<evidence type="ECO:0000256" key="1">
    <source>
        <dbReference type="ARBA" id="ARBA00006581"/>
    </source>
</evidence>
<comment type="similarity">
    <text evidence="1 7">Belongs to the dUTPase family.</text>
</comment>
<dbReference type="InterPro" id="IPR033704">
    <property type="entry name" value="dUTPase_trimeric"/>
</dbReference>
<comment type="pathway">
    <text evidence="7">Pyrimidine metabolism; dUMP biosynthesis; dUMP from dCTP (dUTP route): step 2/2.</text>
</comment>
<dbReference type="SUPFAM" id="SSF51283">
    <property type="entry name" value="dUTPase-like"/>
    <property type="match status" value="1"/>
</dbReference>
<comment type="function">
    <text evidence="7">This enzyme is involved in nucleotide metabolism: it produces dUMP, the immediate precursor of thymidine nucleotides and it decreases the intracellular concentration of dUTP so that uracil cannot be incorporated into DNA.</text>
</comment>
<feature type="binding site" evidence="7">
    <location>
        <position position="100"/>
    </location>
    <ligand>
        <name>substrate</name>
    </ligand>
</feature>
<dbReference type="Pfam" id="PF00692">
    <property type="entry name" value="dUTPase"/>
    <property type="match status" value="1"/>
</dbReference>
<feature type="domain" description="dUTPase-like" evidence="8">
    <location>
        <begin position="35"/>
        <end position="166"/>
    </location>
</feature>
<sequence length="167" mass="17999">MNRPFFLFFSIDDGVKVESKVVLFKWLDPRNGDDLKLPSYETAGSAGMDIEAAVKEPVKVPPGAIRLIPTGFCLAIPEGYEIQVRPRSGIAVKFGVTLINSPGTIDSDYRGEVKVPLINHGTVPFTVNRGDRIAQMVLAPVVVCRFEKVGELAETARGAGGFGHTGV</sequence>
<evidence type="ECO:0000256" key="7">
    <source>
        <dbReference type="HAMAP-Rule" id="MF_00116"/>
    </source>
</evidence>
<comment type="caution">
    <text evidence="7">Lacks conserved residue(s) required for the propagation of feature annotation.</text>
</comment>
<dbReference type="GO" id="GO:0006226">
    <property type="term" value="P:dUMP biosynthetic process"/>
    <property type="evidence" value="ECO:0007669"/>
    <property type="project" value="UniProtKB-UniRule"/>
</dbReference>
<protein>
    <recommendedName>
        <fullName evidence="7">Deoxyuridine 5'-triphosphate nucleotidohydrolase</fullName>
        <shortName evidence="7">dUTPase</shortName>
        <ecNumber evidence="7">3.6.1.23</ecNumber>
    </recommendedName>
    <alternativeName>
        <fullName evidence="7">dUTP pyrophosphatase</fullName>
    </alternativeName>
</protein>
<dbReference type="UniPathway" id="UPA00610">
    <property type="reaction ID" value="UER00666"/>
</dbReference>
<feature type="binding site" evidence="7">
    <location>
        <begin position="87"/>
        <end position="89"/>
    </location>
    <ligand>
        <name>substrate</name>
    </ligand>
</feature>
<dbReference type="InterPro" id="IPR008181">
    <property type="entry name" value="dUTPase"/>
</dbReference>
<gene>
    <name evidence="7" type="primary">dut</name>
    <name evidence="9" type="ORF">SAMN05660330_00202</name>
</gene>
<dbReference type="Gene3D" id="2.70.40.10">
    <property type="match status" value="1"/>
</dbReference>
<evidence type="ECO:0000256" key="6">
    <source>
        <dbReference type="ARBA" id="ARBA00047686"/>
    </source>
</evidence>
<dbReference type="NCBIfam" id="TIGR00576">
    <property type="entry name" value="dut"/>
    <property type="match status" value="1"/>
</dbReference>
<accession>A0A1H0J9K5</accession>
<evidence type="ECO:0000313" key="10">
    <source>
        <dbReference type="Proteomes" id="UP000199073"/>
    </source>
</evidence>